<dbReference type="Proteomes" id="UP000730482">
    <property type="component" value="Unassembled WGS sequence"/>
</dbReference>
<evidence type="ECO:0000259" key="1">
    <source>
        <dbReference type="Pfam" id="PF13649"/>
    </source>
</evidence>
<feature type="domain" description="Methyltransferase" evidence="1">
    <location>
        <begin position="46"/>
        <end position="136"/>
    </location>
</feature>
<dbReference type="RefSeq" id="WP_212012656.1">
    <property type="nucleotide sequence ID" value="NZ_JAAFYZ010000096.1"/>
</dbReference>
<keyword evidence="3" id="KW-1185">Reference proteome</keyword>
<gene>
    <name evidence="2" type="ORF">KGQ19_25630</name>
</gene>
<dbReference type="PANTHER" id="PTHR42912:SF80">
    <property type="entry name" value="METHYLTRANSFERASE DOMAIN-CONTAINING PROTEIN"/>
    <property type="match status" value="1"/>
</dbReference>
<dbReference type="GO" id="GO:0008168">
    <property type="term" value="F:methyltransferase activity"/>
    <property type="evidence" value="ECO:0007669"/>
    <property type="project" value="UniProtKB-KW"/>
</dbReference>
<evidence type="ECO:0000313" key="2">
    <source>
        <dbReference type="EMBL" id="MBS2550253.1"/>
    </source>
</evidence>
<dbReference type="PANTHER" id="PTHR42912">
    <property type="entry name" value="METHYLTRANSFERASE"/>
    <property type="match status" value="1"/>
</dbReference>
<evidence type="ECO:0000313" key="3">
    <source>
        <dbReference type="Proteomes" id="UP000730482"/>
    </source>
</evidence>
<name>A0ABS5KW22_9ACTN</name>
<accession>A0ABS5KW22</accession>
<dbReference type="InterPro" id="IPR050508">
    <property type="entry name" value="Methyltransf_Superfamily"/>
</dbReference>
<protein>
    <submittedName>
        <fullName evidence="2">Class I SAM-dependent methyltransferase</fullName>
    </submittedName>
</protein>
<dbReference type="InterPro" id="IPR041698">
    <property type="entry name" value="Methyltransf_25"/>
</dbReference>
<sequence>MSPQQPYDEVAEEYAANFSDSLSKYPLERGLLASFAELAKEVGGPVADVGCGPGHVTAYLSGLGLDAFGVDVSSGMIAVARARNPELRFEVGSMAALDVADGSLSGILSRYSIIHTAPEDVPATLAEFRRVLAPGGCALISFPGTDDDSSLTVSYDHKVYTAYRWWPDHFSALLHEAGLEEVGRLVERPVPEAPRQFPVVNLFARREA</sequence>
<dbReference type="Pfam" id="PF13649">
    <property type="entry name" value="Methyltransf_25"/>
    <property type="match status" value="1"/>
</dbReference>
<dbReference type="EMBL" id="JAAFYZ010000096">
    <property type="protein sequence ID" value="MBS2550253.1"/>
    <property type="molecule type" value="Genomic_DNA"/>
</dbReference>
<dbReference type="SUPFAM" id="SSF53335">
    <property type="entry name" value="S-adenosyl-L-methionine-dependent methyltransferases"/>
    <property type="match status" value="1"/>
</dbReference>
<dbReference type="GO" id="GO:0032259">
    <property type="term" value="P:methylation"/>
    <property type="evidence" value="ECO:0007669"/>
    <property type="project" value="UniProtKB-KW"/>
</dbReference>
<comment type="caution">
    <text evidence="2">The sequence shown here is derived from an EMBL/GenBank/DDBJ whole genome shotgun (WGS) entry which is preliminary data.</text>
</comment>
<dbReference type="Gene3D" id="3.40.50.150">
    <property type="entry name" value="Vaccinia Virus protein VP39"/>
    <property type="match status" value="1"/>
</dbReference>
<organism evidence="2 3">
    <name type="scientific">Catenulispora pinistramenti</name>
    <dbReference type="NCBI Taxonomy" id="2705254"/>
    <lineage>
        <taxon>Bacteria</taxon>
        <taxon>Bacillati</taxon>
        <taxon>Actinomycetota</taxon>
        <taxon>Actinomycetes</taxon>
        <taxon>Catenulisporales</taxon>
        <taxon>Catenulisporaceae</taxon>
        <taxon>Catenulispora</taxon>
    </lineage>
</organism>
<keyword evidence="2" id="KW-0808">Transferase</keyword>
<reference evidence="2 3" key="1">
    <citation type="submission" date="2020-02" db="EMBL/GenBank/DDBJ databases">
        <title>Acidophilic actinobacteria isolated from forest soil.</title>
        <authorList>
            <person name="Golinska P."/>
        </authorList>
    </citation>
    <scope>NUCLEOTIDE SEQUENCE [LARGE SCALE GENOMIC DNA]</scope>
    <source>
        <strain evidence="2 3">NL8</strain>
    </source>
</reference>
<keyword evidence="2" id="KW-0489">Methyltransferase</keyword>
<proteinExistence type="predicted"/>
<dbReference type="InterPro" id="IPR029063">
    <property type="entry name" value="SAM-dependent_MTases_sf"/>
</dbReference>
<dbReference type="CDD" id="cd02440">
    <property type="entry name" value="AdoMet_MTases"/>
    <property type="match status" value="1"/>
</dbReference>